<organism evidence="2 3">
    <name type="scientific">Citricoccus zhacaiensis</name>
    <dbReference type="NCBI Taxonomy" id="489142"/>
    <lineage>
        <taxon>Bacteria</taxon>
        <taxon>Bacillati</taxon>
        <taxon>Actinomycetota</taxon>
        <taxon>Actinomycetes</taxon>
        <taxon>Micrococcales</taxon>
        <taxon>Micrococcaceae</taxon>
        <taxon>Citricoccus</taxon>
    </lineage>
</organism>
<evidence type="ECO:0000313" key="3">
    <source>
        <dbReference type="Proteomes" id="UP000642509"/>
    </source>
</evidence>
<accession>A0ABQ2M8V5</accession>
<feature type="domain" description="Mycothiol-dependent maleylpyruvate isomerase metal-binding" evidence="1">
    <location>
        <begin position="35"/>
        <end position="182"/>
    </location>
</feature>
<dbReference type="EMBL" id="BMLQ01000008">
    <property type="protein sequence ID" value="GGO48261.1"/>
    <property type="molecule type" value="Genomic_DNA"/>
</dbReference>
<dbReference type="SUPFAM" id="SSF109854">
    <property type="entry name" value="DinB/YfiT-like putative metalloenzymes"/>
    <property type="match status" value="1"/>
</dbReference>
<name>A0ABQ2M8V5_9MICC</name>
<keyword evidence="3" id="KW-1185">Reference proteome</keyword>
<dbReference type="InterPro" id="IPR024344">
    <property type="entry name" value="MDMPI_metal-binding"/>
</dbReference>
<dbReference type="Proteomes" id="UP000642509">
    <property type="component" value="Unassembled WGS sequence"/>
</dbReference>
<proteinExistence type="predicted"/>
<evidence type="ECO:0000259" key="1">
    <source>
        <dbReference type="Pfam" id="PF11716"/>
    </source>
</evidence>
<dbReference type="InterPro" id="IPR034660">
    <property type="entry name" value="DinB/YfiT-like"/>
</dbReference>
<sequence length="234" mass="24433">MPGSGDVGGVDATLWAMATTPEQVGPDRETIEHYRAASAAFLETCRGITDWEAPGLGVWTVRSLAGHTNRSHTNVTRYVAAGPEPGAVPVDGPVGYFAAFWAPQPGRNASDDEEVAERGRQAGEALGQEPLSVIERDRAEVLALLESTAPDVELRTPAGTMTLAGYLATRIFELAVHTVDLARATGQTMPAALDPVVPRVVRLAADLAVARGAGVVVAEALTGRGPLSDGFTVL</sequence>
<gene>
    <name evidence="2" type="ORF">GCM10010977_27440</name>
</gene>
<comment type="caution">
    <text evidence="2">The sequence shown here is derived from an EMBL/GenBank/DDBJ whole genome shotgun (WGS) entry which is preliminary data.</text>
</comment>
<protein>
    <recommendedName>
        <fullName evidence="1">Mycothiol-dependent maleylpyruvate isomerase metal-binding domain-containing protein</fullName>
    </recommendedName>
</protein>
<dbReference type="Gene3D" id="1.20.120.450">
    <property type="entry name" value="dinb family like domain"/>
    <property type="match status" value="1"/>
</dbReference>
<dbReference type="Pfam" id="PF11716">
    <property type="entry name" value="MDMPI_N"/>
    <property type="match status" value="1"/>
</dbReference>
<reference evidence="3" key="1">
    <citation type="journal article" date="2019" name="Int. J. Syst. Evol. Microbiol.">
        <title>The Global Catalogue of Microorganisms (GCM) 10K type strain sequencing project: providing services to taxonomists for standard genome sequencing and annotation.</title>
        <authorList>
            <consortium name="The Broad Institute Genomics Platform"/>
            <consortium name="The Broad Institute Genome Sequencing Center for Infectious Disease"/>
            <person name="Wu L."/>
            <person name="Ma J."/>
        </authorList>
    </citation>
    <scope>NUCLEOTIDE SEQUENCE [LARGE SCALE GENOMIC DNA]</scope>
    <source>
        <strain evidence="3">CGMCC 1.7064</strain>
    </source>
</reference>
<evidence type="ECO:0000313" key="2">
    <source>
        <dbReference type="EMBL" id="GGO48261.1"/>
    </source>
</evidence>